<dbReference type="AlphaFoldDB" id="A0A517XPK5"/>
<protein>
    <submittedName>
        <fullName evidence="2">Uncharacterized protein</fullName>
    </submittedName>
</protein>
<organism evidence="2 3">
    <name type="scientific">Urbifossiella limnaea</name>
    <dbReference type="NCBI Taxonomy" id="2528023"/>
    <lineage>
        <taxon>Bacteria</taxon>
        <taxon>Pseudomonadati</taxon>
        <taxon>Planctomycetota</taxon>
        <taxon>Planctomycetia</taxon>
        <taxon>Gemmatales</taxon>
        <taxon>Gemmataceae</taxon>
        <taxon>Urbifossiella</taxon>
    </lineage>
</organism>
<name>A0A517XPK5_9BACT</name>
<feature type="region of interest" description="Disordered" evidence="1">
    <location>
        <begin position="1"/>
        <end position="38"/>
    </location>
</feature>
<gene>
    <name evidence="2" type="ORF">ETAA1_13590</name>
</gene>
<evidence type="ECO:0000313" key="3">
    <source>
        <dbReference type="Proteomes" id="UP000319576"/>
    </source>
</evidence>
<dbReference type="EMBL" id="CP036273">
    <property type="protein sequence ID" value="QDU19435.1"/>
    <property type="molecule type" value="Genomic_DNA"/>
</dbReference>
<keyword evidence="3" id="KW-1185">Reference proteome</keyword>
<dbReference type="Proteomes" id="UP000319576">
    <property type="component" value="Chromosome"/>
</dbReference>
<reference evidence="2 3" key="1">
    <citation type="submission" date="2019-02" db="EMBL/GenBank/DDBJ databases">
        <title>Deep-cultivation of Planctomycetes and their phenomic and genomic characterization uncovers novel biology.</title>
        <authorList>
            <person name="Wiegand S."/>
            <person name="Jogler M."/>
            <person name="Boedeker C."/>
            <person name="Pinto D."/>
            <person name="Vollmers J."/>
            <person name="Rivas-Marin E."/>
            <person name="Kohn T."/>
            <person name="Peeters S.H."/>
            <person name="Heuer A."/>
            <person name="Rast P."/>
            <person name="Oberbeckmann S."/>
            <person name="Bunk B."/>
            <person name="Jeske O."/>
            <person name="Meyerdierks A."/>
            <person name="Storesund J.E."/>
            <person name="Kallscheuer N."/>
            <person name="Luecker S."/>
            <person name="Lage O.M."/>
            <person name="Pohl T."/>
            <person name="Merkel B.J."/>
            <person name="Hornburger P."/>
            <person name="Mueller R.-W."/>
            <person name="Bruemmer F."/>
            <person name="Labrenz M."/>
            <person name="Spormann A.M."/>
            <person name="Op den Camp H."/>
            <person name="Overmann J."/>
            <person name="Amann R."/>
            <person name="Jetten M.S.M."/>
            <person name="Mascher T."/>
            <person name="Medema M.H."/>
            <person name="Devos D.P."/>
            <person name="Kaster A.-K."/>
            <person name="Ovreas L."/>
            <person name="Rohde M."/>
            <person name="Galperin M.Y."/>
            <person name="Jogler C."/>
        </authorList>
    </citation>
    <scope>NUCLEOTIDE SEQUENCE [LARGE SCALE GENOMIC DNA]</scope>
    <source>
        <strain evidence="2 3">ETA_A1</strain>
    </source>
</reference>
<proteinExistence type="predicted"/>
<evidence type="ECO:0000313" key="2">
    <source>
        <dbReference type="EMBL" id="QDU19435.1"/>
    </source>
</evidence>
<accession>A0A517XPK5</accession>
<evidence type="ECO:0000256" key="1">
    <source>
        <dbReference type="SAM" id="MobiDB-lite"/>
    </source>
</evidence>
<dbReference type="KEGG" id="uli:ETAA1_13590"/>
<sequence length="81" mass="8859">MRIEQPLAEVDSFITPTDDRRVAAGPSGRLPESRAKGMTTEPEVLLARLLALDHLDRAETDQVNTGAYTAAAVELRERSPN</sequence>